<name>A0AAV7HFL7_DENCH</name>
<keyword evidence="2" id="KW-1185">Reference proteome</keyword>
<protein>
    <submittedName>
        <fullName evidence="1">Uncharacterized protein</fullName>
    </submittedName>
</protein>
<gene>
    <name evidence="1" type="ORF">IEQ34_003847</name>
</gene>
<proteinExistence type="predicted"/>
<sequence length="125" mass="14161">MKVKCERSKMETSSAQGRGAACVKDEVCVFEEDGRKNNLYGRKFCSFPYEMTTSHHVELDAAKLLQKLIQDSKDEPAKLATKLFVICQHMKLSGKEHSLPYQVISSYLCAWSITGSTNYQHAHWG</sequence>
<accession>A0AAV7HFL7</accession>
<evidence type="ECO:0000313" key="1">
    <source>
        <dbReference type="EMBL" id="KAH0466609.1"/>
    </source>
</evidence>
<dbReference type="Proteomes" id="UP000775213">
    <property type="component" value="Unassembled WGS sequence"/>
</dbReference>
<dbReference type="EMBL" id="JAGFBR010000005">
    <property type="protein sequence ID" value="KAH0466609.1"/>
    <property type="molecule type" value="Genomic_DNA"/>
</dbReference>
<organism evidence="1 2">
    <name type="scientific">Dendrobium chrysotoxum</name>
    <name type="common">Orchid</name>
    <dbReference type="NCBI Taxonomy" id="161865"/>
    <lineage>
        <taxon>Eukaryota</taxon>
        <taxon>Viridiplantae</taxon>
        <taxon>Streptophyta</taxon>
        <taxon>Embryophyta</taxon>
        <taxon>Tracheophyta</taxon>
        <taxon>Spermatophyta</taxon>
        <taxon>Magnoliopsida</taxon>
        <taxon>Liliopsida</taxon>
        <taxon>Asparagales</taxon>
        <taxon>Orchidaceae</taxon>
        <taxon>Epidendroideae</taxon>
        <taxon>Malaxideae</taxon>
        <taxon>Dendrobiinae</taxon>
        <taxon>Dendrobium</taxon>
    </lineage>
</organism>
<evidence type="ECO:0000313" key="2">
    <source>
        <dbReference type="Proteomes" id="UP000775213"/>
    </source>
</evidence>
<reference evidence="1 2" key="1">
    <citation type="journal article" date="2021" name="Hortic Res">
        <title>Chromosome-scale assembly of the Dendrobium chrysotoxum genome enhances the understanding of orchid evolution.</title>
        <authorList>
            <person name="Zhang Y."/>
            <person name="Zhang G.Q."/>
            <person name="Zhang D."/>
            <person name="Liu X.D."/>
            <person name="Xu X.Y."/>
            <person name="Sun W.H."/>
            <person name="Yu X."/>
            <person name="Zhu X."/>
            <person name="Wang Z.W."/>
            <person name="Zhao X."/>
            <person name="Zhong W.Y."/>
            <person name="Chen H."/>
            <person name="Yin W.L."/>
            <person name="Huang T."/>
            <person name="Niu S.C."/>
            <person name="Liu Z.J."/>
        </authorList>
    </citation>
    <scope>NUCLEOTIDE SEQUENCE [LARGE SCALE GENOMIC DNA]</scope>
    <source>
        <strain evidence="1">Lindl</strain>
    </source>
</reference>
<dbReference type="AlphaFoldDB" id="A0AAV7HFL7"/>
<comment type="caution">
    <text evidence="1">The sequence shown here is derived from an EMBL/GenBank/DDBJ whole genome shotgun (WGS) entry which is preliminary data.</text>
</comment>